<dbReference type="RefSeq" id="WP_253659708.1">
    <property type="nucleotide sequence ID" value="NZ_BAAAJQ010000001.1"/>
</dbReference>
<accession>A0ABT1HCG7</accession>
<dbReference type="SUPFAM" id="SSF52777">
    <property type="entry name" value="CoA-dependent acyltransferases"/>
    <property type="match status" value="1"/>
</dbReference>
<dbReference type="InterPro" id="IPR023213">
    <property type="entry name" value="CAT-like_dom_sf"/>
</dbReference>
<evidence type="ECO:0000256" key="1">
    <source>
        <dbReference type="SAM" id="MobiDB-lite"/>
    </source>
</evidence>
<feature type="region of interest" description="Disordered" evidence="1">
    <location>
        <begin position="208"/>
        <end position="228"/>
    </location>
</feature>
<evidence type="ECO:0000313" key="2">
    <source>
        <dbReference type="EMBL" id="MCP2174675.1"/>
    </source>
</evidence>
<comment type="caution">
    <text evidence="2">The sequence shown here is derived from an EMBL/GenBank/DDBJ whole genome shotgun (WGS) entry which is preliminary data.</text>
</comment>
<feature type="region of interest" description="Disordered" evidence="1">
    <location>
        <begin position="142"/>
        <end position="164"/>
    </location>
</feature>
<name>A0ABT1HCG7_9NOCA</name>
<organism evidence="2 3">
    <name type="scientific">Williamsia maris</name>
    <dbReference type="NCBI Taxonomy" id="72806"/>
    <lineage>
        <taxon>Bacteria</taxon>
        <taxon>Bacillati</taxon>
        <taxon>Actinomycetota</taxon>
        <taxon>Actinomycetes</taxon>
        <taxon>Mycobacteriales</taxon>
        <taxon>Nocardiaceae</taxon>
        <taxon>Williamsia</taxon>
    </lineage>
</organism>
<evidence type="ECO:0008006" key="4">
    <source>
        <dbReference type="Google" id="ProtNLM"/>
    </source>
</evidence>
<proteinExistence type="predicted"/>
<dbReference type="Gene3D" id="3.30.559.10">
    <property type="entry name" value="Chloramphenicol acetyltransferase-like domain"/>
    <property type="match status" value="1"/>
</dbReference>
<evidence type="ECO:0000313" key="3">
    <source>
        <dbReference type="Proteomes" id="UP001206895"/>
    </source>
</evidence>
<reference evidence="2 3" key="1">
    <citation type="submission" date="2022-06" db="EMBL/GenBank/DDBJ databases">
        <title>Genomic Encyclopedia of Archaeal and Bacterial Type Strains, Phase II (KMG-II): from individual species to whole genera.</title>
        <authorList>
            <person name="Goeker M."/>
        </authorList>
    </citation>
    <scope>NUCLEOTIDE SEQUENCE [LARGE SCALE GENOMIC DNA]</scope>
    <source>
        <strain evidence="2 3">DSM 44693</strain>
    </source>
</reference>
<gene>
    <name evidence="2" type="ORF">LX13_000482</name>
</gene>
<dbReference type="EMBL" id="JAMTCJ010000001">
    <property type="protein sequence ID" value="MCP2174675.1"/>
    <property type="molecule type" value="Genomic_DNA"/>
</dbReference>
<sequence length="442" mass="46244">MTPARLSVVDDMFYRGHHGRGVEVVMQGMWRFDDRLEPAELVDFHTMLAASPLTRRVISPRVPWARRYFVDGAVVAPLRFDPTPIAADGIVAWSDEHAEARLDVDTGPAWDLALTHVEGGGSVVSLTCSHLVSDGLGLVSEADTASGGPARPAPRRQRPVTTRAPRLSDDIADAVWLWVHVITGILRALLRGCVDPRVRAELIGALRPDPARPATPSSTTPSATTAMRTGRQATAVVDVDAAEWDRYLTDTGATSTAVVAALAADIVGELRGPGRVDTVVPMADGSGQGLTVAEVAVDVGADPATCAADLRAAYARAGSGRGLGPPGGMPAELLQLLGDRLAHALVPDPGGRDALVSPLGDLGTGFDELAGHRSRGLAVRSAYPRSDDAGAAQSSTLLGIWSARNCGRVVLSLVARTDPSGRSPADLARSALAHRGLTATIW</sequence>
<keyword evidence="3" id="KW-1185">Reference proteome</keyword>
<protein>
    <recommendedName>
        <fullName evidence="4">Condensation domain-containing protein</fullName>
    </recommendedName>
</protein>
<dbReference type="Proteomes" id="UP001206895">
    <property type="component" value="Unassembled WGS sequence"/>
</dbReference>
<feature type="compositionally biased region" description="Low complexity" evidence="1">
    <location>
        <begin position="214"/>
        <end position="226"/>
    </location>
</feature>